<dbReference type="EMBL" id="JOJR01001886">
    <property type="protein sequence ID" value="RCN29552.1"/>
    <property type="molecule type" value="Genomic_DNA"/>
</dbReference>
<dbReference type="SUPFAM" id="SSF52058">
    <property type="entry name" value="L domain-like"/>
    <property type="match status" value="2"/>
</dbReference>
<reference evidence="2 3" key="1">
    <citation type="submission" date="2014-10" db="EMBL/GenBank/DDBJ databases">
        <title>Draft genome of the hookworm Ancylostoma caninum.</title>
        <authorList>
            <person name="Mitreva M."/>
        </authorList>
    </citation>
    <scope>NUCLEOTIDE SEQUENCE [LARGE SCALE GENOMIC DNA]</scope>
    <source>
        <strain evidence="2 3">Baltimore</strain>
    </source>
</reference>
<dbReference type="OrthoDB" id="5911669at2759"/>
<dbReference type="InterPro" id="IPR000494">
    <property type="entry name" value="Rcpt_L-dom"/>
</dbReference>
<proteinExistence type="predicted"/>
<comment type="caution">
    <text evidence="2">The sequence shown here is derived from an EMBL/GenBank/DDBJ whole genome shotgun (WGS) entry which is preliminary data.</text>
</comment>
<dbReference type="Pfam" id="PF01030">
    <property type="entry name" value="Recep_L_domain"/>
    <property type="match status" value="2"/>
</dbReference>
<feature type="domain" description="Receptor L-domain" evidence="1">
    <location>
        <begin position="115"/>
        <end position="193"/>
    </location>
</feature>
<sequence length="255" mass="28547">MEKVNGRIIVTNNDGIQNLSFLENIKEIHNQEKNVNRYSLLVYGNSNLQEIHFSKDLHIDKGEVFIRANPKLSRDGVKGASFQVDVGDYSDCLASAAEGNRYCTTAIGDISYEQLSASTWQRLKTVEGSVRIKDADIQSLDALKNLTIVGWKIPALTIVENQKLVDVGALLTIDIVSDTTSLKMKNNPSICHNIVERKQIEQWLKKHGASSRFSSDCCKEAHQVMPSYTCIHKFPYVFSEIMYWSAGDAKTSEGN</sequence>
<dbReference type="InterPro" id="IPR036941">
    <property type="entry name" value="Rcpt_L-dom_sf"/>
</dbReference>
<evidence type="ECO:0000259" key="1">
    <source>
        <dbReference type="Pfam" id="PF01030"/>
    </source>
</evidence>
<protein>
    <recommendedName>
        <fullName evidence="1">Receptor L-domain domain-containing protein</fullName>
    </recommendedName>
</protein>
<dbReference type="Gene3D" id="3.80.20.20">
    <property type="entry name" value="Receptor L-domain"/>
    <property type="match status" value="2"/>
</dbReference>
<evidence type="ECO:0000313" key="3">
    <source>
        <dbReference type="Proteomes" id="UP000252519"/>
    </source>
</evidence>
<gene>
    <name evidence="2" type="ORF">ANCCAN_24688</name>
</gene>
<keyword evidence="3" id="KW-1185">Reference proteome</keyword>
<name>A0A368FBV1_ANCCA</name>
<organism evidence="2 3">
    <name type="scientific">Ancylostoma caninum</name>
    <name type="common">Dog hookworm</name>
    <dbReference type="NCBI Taxonomy" id="29170"/>
    <lineage>
        <taxon>Eukaryota</taxon>
        <taxon>Metazoa</taxon>
        <taxon>Ecdysozoa</taxon>
        <taxon>Nematoda</taxon>
        <taxon>Chromadorea</taxon>
        <taxon>Rhabditida</taxon>
        <taxon>Rhabditina</taxon>
        <taxon>Rhabditomorpha</taxon>
        <taxon>Strongyloidea</taxon>
        <taxon>Ancylostomatidae</taxon>
        <taxon>Ancylostomatinae</taxon>
        <taxon>Ancylostoma</taxon>
    </lineage>
</organism>
<feature type="domain" description="Receptor L-domain" evidence="1">
    <location>
        <begin position="2"/>
        <end position="73"/>
    </location>
</feature>
<dbReference type="Proteomes" id="UP000252519">
    <property type="component" value="Unassembled WGS sequence"/>
</dbReference>
<accession>A0A368FBV1</accession>
<evidence type="ECO:0000313" key="2">
    <source>
        <dbReference type="EMBL" id="RCN29552.1"/>
    </source>
</evidence>
<dbReference type="AlphaFoldDB" id="A0A368FBV1"/>